<accession>A0A8K0IZU4</accession>
<proteinExistence type="predicted"/>
<reference evidence="2" key="1">
    <citation type="journal article" date="2020" name="bioRxiv">
        <title>Whole genome comparisons of ergot fungi reveals the divergence and evolution of species within the genus Claviceps are the result of varying mechanisms driving genome evolution and host range expansion.</title>
        <authorList>
            <person name="Wyka S.A."/>
            <person name="Mondo S.J."/>
            <person name="Liu M."/>
            <person name="Dettman J."/>
            <person name="Nalam V."/>
            <person name="Broders K.D."/>
        </authorList>
    </citation>
    <scope>NUCLEOTIDE SEQUENCE</scope>
    <source>
        <strain evidence="2">CCC 489</strain>
    </source>
</reference>
<dbReference type="EMBL" id="SRPY01001285">
    <property type="protein sequence ID" value="KAG5913598.1"/>
    <property type="molecule type" value="Genomic_DNA"/>
</dbReference>
<feature type="region of interest" description="Disordered" evidence="1">
    <location>
        <begin position="1"/>
        <end position="125"/>
    </location>
</feature>
<feature type="non-terminal residue" evidence="2">
    <location>
        <position position="149"/>
    </location>
</feature>
<name>A0A8K0IZU4_9HYPO</name>
<feature type="non-terminal residue" evidence="2">
    <location>
        <position position="1"/>
    </location>
</feature>
<evidence type="ECO:0000313" key="2">
    <source>
        <dbReference type="EMBL" id="KAG5913598.1"/>
    </source>
</evidence>
<feature type="compositionally biased region" description="Low complexity" evidence="1">
    <location>
        <begin position="1"/>
        <end position="22"/>
    </location>
</feature>
<organism evidence="2 3">
    <name type="scientific">Claviceps africana</name>
    <dbReference type="NCBI Taxonomy" id="83212"/>
    <lineage>
        <taxon>Eukaryota</taxon>
        <taxon>Fungi</taxon>
        <taxon>Dikarya</taxon>
        <taxon>Ascomycota</taxon>
        <taxon>Pezizomycotina</taxon>
        <taxon>Sordariomycetes</taxon>
        <taxon>Hypocreomycetidae</taxon>
        <taxon>Hypocreales</taxon>
        <taxon>Clavicipitaceae</taxon>
        <taxon>Claviceps</taxon>
    </lineage>
</organism>
<sequence length="149" mass="15997">GAGPSCTTSTRCGGTSTSCTRGNATMAMPGSSSSSSSRAAGPVAGDDARREAWPARGTGRPISRRHTLRPLRGTWATGLATRAMRRGRTTRRCRRTCAGRTARRSRRRSGSRSSRTLRRGRRTGGDLGSCCCCGTATCRICRRRDRTRS</sequence>
<protein>
    <submittedName>
        <fullName evidence="2">Uncharacterized protein</fullName>
    </submittedName>
</protein>
<dbReference type="AlphaFoldDB" id="A0A8K0IZU4"/>
<keyword evidence="3" id="KW-1185">Reference proteome</keyword>
<evidence type="ECO:0000313" key="3">
    <source>
        <dbReference type="Proteomes" id="UP000811619"/>
    </source>
</evidence>
<evidence type="ECO:0000256" key="1">
    <source>
        <dbReference type="SAM" id="MobiDB-lite"/>
    </source>
</evidence>
<feature type="compositionally biased region" description="Basic residues" evidence="1">
    <location>
        <begin position="83"/>
        <end position="122"/>
    </location>
</feature>
<comment type="caution">
    <text evidence="2">The sequence shown here is derived from an EMBL/GenBank/DDBJ whole genome shotgun (WGS) entry which is preliminary data.</text>
</comment>
<dbReference type="Proteomes" id="UP000811619">
    <property type="component" value="Unassembled WGS sequence"/>
</dbReference>
<gene>
    <name evidence="2" type="ORF">E4U42_000994</name>
</gene>